<dbReference type="InterPro" id="IPR003000">
    <property type="entry name" value="Sirtuin"/>
</dbReference>
<evidence type="ECO:0000313" key="6">
    <source>
        <dbReference type="EMBL" id="ALS02791.1"/>
    </source>
</evidence>
<dbReference type="InterPro" id="IPR029035">
    <property type="entry name" value="DHS-like_NAD/FAD-binding_dom"/>
</dbReference>
<keyword evidence="8" id="KW-1185">Reference proteome</keyword>
<protein>
    <recommendedName>
        <fullName evidence="1">protein acetyllysine N-acetyltransferase</fullName>
        <ecNumber evidence="1">2.3.1.286</ecNumber>
    </recommendedName>
</protein>
<keyword evidence="3" id="KW-0520">NAD</keyword>
<name>A0A0S3KER8_9ENTE</name>
<evidence type="ECO:0000313" key="8">
    <source>
        <dbReference type="Proteomes" id="UP000065511"/>
    </source>
</evidence>
<dbReference type="OrthoDB" id="9800582at2"/>
<dbReference type="InterPro" id="IPR050134">
    <property type="entry name" value="NAD-dep_sirtuin_deacylases"/>
</dbReference>
<gene>
    <name evidence="6" type="ORF">ATZ33_15810</name>
    <name evidence="7" type="ORF">RV15_GL002001</name>
</gene>
<keyword evidence="2" id="KW-0808">Transferase</keyword>
<dbReference type="Proteomes" id="UP000065511">
    <property type="component" value="Chromosome"/>
</dbReference>
<feature type="binding site" evidence="4">
    <location>
        <position position="129"/>
    </location>
    <ligand>
        <name>Zn(2+)</name>
        <dbReference type="ChEBI" id="CHEBI:29105"/>
    </ligand>
</feature>
<dbReference type="InterPro" id="IPR026590">
    <property type="entry name" value="Ssirtuin_cat_dom"/>
</dbReference>
<dbReference type="NCBIfam" id="NF001752">
    <property type="entry name" value="PRK00481.1-1"/>
    <property type="match status" value="1"/>
</dbReference>
<feature type="binding site" evidence="4">
    <location>
        <position position="144"/>
    </location>
    <ligand>
        <name>Zn(2+)</name>
        <dbReference type="ChEBI" id="CHEBI:29105"/>
    </ligand>
</feature>
<keyword evidence="4" id="KW-0479">Metal-binding</keyword>
<feature type="binding site" evidence="4">
    <location>
        <position position="147"/>
    </location>
    <ligand>
        <name>Zn(2+)</name>
        <dbReference type="ChEBI" id="CHEBI:29105"/>
    </ligand>
</feature>
<dbReference type="EMBL" id="CP013614">
    <property type="protein sequence ID" value="ALS02791.1"/>
    <property type="molecule type" value="Genomic_DNA"/>
</dbReference>
<dbReference type="InterPro" id="IPR026591">
    <property type="entry name" value="Sirtuin_cat_small_dom_sf"/>
</dbReference>
<organism evidence="7 9">
    <name type="scientific">Enterococcus silesiacus</name>
    <dbReference type="NCBI Taxonomy" id="332949"/>
    <lineage>
        <taxon>Bacteria</taxon>
        <taxon>Bacillati</taxon>
        <taxon>Bacillota</taxon>
        <taxon>Bacilli</taxon>
        <taxon>Lactobacillales</taxon>
        <taxon>Enterococcaceae</taxon>
        <taxon>Enterococcus</taxon>
    </lineage>
</organism>
<reference evidence="6 8" key="2">
    <citation type="submission" date="2015-12" db="EMBL/GenBank/DDBJ databases">
        <authorList>
            <person name="Lauer A."/>
            <person name="Humrighouse B."/>
            <person name="Loparev V."/>
            <person name="Shewmaker P.L."/>
            <person name="Whitney A.M."/>
            <person name="McLaughlin R.W."/>
        </authorList>
    </citation>
    <scope>NUCLEOTIDE SEQUENCE [LARGE SCALE GENOMIC DNA]</scope>
    <source>
        <strain evidence="6 8">LMG 23085</strain>
    </source>
</reference>
<dbReference type="RefSeq" id="WP_071878979.1">
    <property type="nucleotide sequence ID" value="NZ_JXLC01000029.1"/>
</dbReference>
<feature type="domain" description="Deacetylase sirtuin-type" evidence="5">
    <location>
        <begin position="1"/>
        <end position="238"/>
    </location>
</feature>
<evidence type="ECO:0000313" key="9">
    <source>
        <dbReference type="Proteomes" id="UP000183039"/>
    </source>
</evidence>
<dbReference type="PANTHER" id="PTHR11085">
    <property type="entry name" value="NAD-DEPENDENT PROTEIN DEACYLASE SIRTUIN-5, MITOCHONDRIAL-RELATED"/>
    <property type="match status" value="1"/>
</dbReference>
<dbReference type="EC" id="2.3.1.286" evidence="1"/>
<dbReference type="KEGG" id="ess:ATZ33_15810"/>
<dbReference type="Gene3D" id="3.30.1600.10">
    <property type="entry name" value="SIR2/SIRT2 'Small Domain"/>
    <property type="match status" value="1"/>
</dbReference>
<evidence type="ECO:0000259" key="5">
    <source>
        <dbReference type="PROSITE" id="PS50305"/>
    </source>
</evidence>
<keyword evidence="4" id="KW-0862">Zinc</keyword>
<dbReference type="Pfam" id="PF02146">
    <property type="entry name" value="SIR2"/>
    <property type="match status" value="1"/>
</dbReference>
<evidence type="ECO:0000313" key="7">
    <source>
        <dbReference type="EMBL" id="OJG87237.1"/>
    </source>
</evidence>
<feature type="binding site" evidence="4">
    <location>
        <position position="126"/>
    </location>
    <ligand>
        <name>Zn(2+)</name>
        <dbReference type="ChEBI" id="CHEBI:29105"/>
    </ligand>
</feature>
<dbReference type="Gene3D" id="3.40.50.1220">
    <property type="entry name" value="TPP-binding domain"/>
    <property type="match status" value="1"/>
</dbReference>
<evidence type="ECO:0000256" key="2">
    <source>
        <dbReference type="ARBA" id="ARBA00022679"/>
    </source>
</evidence>
<evidence type="ECO:0000256" key="4">
    <source>
        <dbReference type="PROSITE-ProRule" id="PRU00236"/>
    </source>
</evidence>
<accession>A0A0S3KER8</accession>
<evidence type="ECO:0000256" key="1">
    <source>
        <dbReference type="ARBA" id="ARBA00012928"/>
    </source>
</evidence>
<dbReference type="PROSITE" id="PS50305">
    <property type="entry name" value="SIRTUIN"/>
    <property type="match status" value="1"/>
</dbReference>
<evidence type="ECO:0000256" key="3">
    <source>
        <dbReference type="ARBA" id="ARBA00023027"/>
    </source>
</evidence>
<dbReference type="GO" id="GO:0017136">
    <property type="term" value="F:histone deacetylase activity, NAD-dependent"/>
    <property type="evidence" value="ECO:0007669"/>
    <property type="project" value="TreeGrafter"/>
</dbReference>
<dbReference type="AlphaFoldDB" id="A0A0S3KER8"/>
<dbReference type="SUPFAM" id="SSF52467">
    <property type="entry name" value="DHS-like NAD/FAD-binding domain"/>
    <property type="match status" value="1"/>
</dbReference>
<feature type="active site" description="Proton acceptor" evidence="4">
    <location>
        <position position="118"/>
    </location>
</feature>
<dbReference type="EMBL" id="JXLC01000029">
    <property type="protein sequence ID" value="OJG87237.1"/>
    <property type="molecule type" value="Genomic_DNA"/>
</dbReference>
<reference evidence="7 9" key="1">
    <citation type="submission" date="2014-12" db="EMBL/GenBank/DDBJ databases">
        <title>Draft genome sequences of 29 type strains of Enterococci.</title>
        <authorList>
            <person name="Zhong Z."/>
            <person name="Sun Z."/>
            <person name="Liu W."/>
            <person name="Zhang W."/>
            <person name="Zhang H."/>
        </authorList>
    </citation>
    <scope>NUCLEOTIDE SEQUENCE [LARGE SCALE GENOMIC DNA]</scope>
    <source>
        <strain evidence="7 9">DSM 22801</strain>
    </source>
</reference>
<dbReference type="Proteomes" id="UP000183039">
    <property type="component" value="Unassembled WGS sequence"/>
</dbReference>
<sequence>MQTIDEKKAIDLIEQAQKIVFLTGAGVSTASGIPDYRSLSGIYHGIERPEYLLSQTCMREEPEKFYSFVKTMYHPKAKPNRIHLKIAELEKVKDVGVISQNIDGLHKAAGTQHLVNFHGDLYDCYCRKCGQTISAKSYLLSDQHAQCGGQIRPNIVLYEEGLDEQVIATAIKAIAAAELIVIVGTSFQVHPFCDLIHYASSQAEILVINQTPIPLNQQAYFLKEDALRVFENLMIEEL</sequence>
<dbReference type="GO" id="GO:0046872">
    <property type="term" value="F:metal ion binding"/>
    <property type="evidence" value="ECO:0007669"/>
    <property type="project" value="UniProtKB-KW"/>
</dbReference>
<dbReference type="GO" id="GO:0070403">
    <property type="term" value="F:NAD+ binding"/>
    <property type="evidence" value="ECO:0007669"/>
    <property type="project" value="InterPro"/>
</dbReference>
<proteinExistence type="predicted"/>
<dbReference type="PANTHER" id="PTHR11085:SF4">
    <property type="entry name" value="NAD-DEPENDENT PROTEIN DEACYLASE"/>
    <property type="match status" value="1"/>
</dbReference>